<keyword evidence="3" id="KW-1185">Reference proteome</keyword>
<sequence>MQDISDEDDEATSHPIERLPSRSGAAADREIVDDDTLEQKAIDCNTAFVVRGLVIEKVRTDVSFYYVGCAYCKKRMEVDDHGNLRCERHACVNGNIYVLVRVCFVESATGRSIRLTLFDQCVTSLLDVDAKGIFLMNESMYIYKLNSLVRTRVSLNIKKSKQNGYINYNVTHLDVLH</sequence>
<name>A0AAD9NJB6_RIDPI</name>
<proteinExistence type="predicted"/>
<feature type="region of interest" description="Disordered" evidence="1">
    <location>
        <begin position="1"/>
        <end position="26"/>
    </location>
</feature>
<comment type="caution">
    <text evidence="2">The sequence shown here is derived from an EMBL/GenBank/DDBJ whole genome shotgun (WGS) entry which is preliminary data.</text>
</comment>
<dbReference type="EMBL" id="JAODUO010000963">
    <property type="protein sequence ID" value="KAK2172417.1"/>
    <property type="molecule type" value="Genomic_DNA"/>
</dbReference>
<dbReference type="Proteomes" id="UP001209878">
    <property type="component" value="Unassembled WGS sequence"/>
</dbReference>
<evidence type="ECO:0000313" key="3">
    <source>
        <dbReference type="Proteomes" id="UP001209878"/>
    </source>
</evidence>
<feature type="compositionally biased region" description="Acidic residues" evidence="1">
    <location>
        <begin position="1"/>
        <end position="10"/>
    </location>
</feature>
<dbReference type="SUPFAM" id="SSF50249">
    <property type="entry name" value="Nucleic acid-binding proteins"/>
    <property type="match status" value="1"/>
</dbReference>
<evidence type="ECO:0000313" key="2">
    <source>
        <dbReference type="EMBL" id="KAK2172417.1"/>
    </source>
</evidence>
<reference evidence="2" key="1">
    <citation type="journal article" date="2023" name="Mol. Biol. Evol.">
        <title>Third-Generation Sequencing Reveals the Adaptive Role of the Epigenome in Three Deep-Sea Polychaetes.</title>
        <authorList>
            <person name="Perez M."/>
            <person name="Aroh O."/>
            <person name="Sun Y."/>
            <person name="Lan Y."/>
            <person name="Juniper S.K."/>
            <person name="Young C.R."/>
            <person name="Angers B."/>
            <person name="Qian P.Y."/>
        </authorList>
    </citation>
    <scope>NUCLEOTIDE SEQUENCE</scope>
    <source>
        <strain evidence="2">R07B-5</strain>
    </source>
</reference>
<feature type="compositionally biased region" description="Basic and acidic residues" evidence="1">
    <location>
        <begin position="11"/>
        <end position="20"/>
    </location>
</feature>
<dbReference type="InterPro" id="IPR012340">
    <property type="entry name" value="NA-bd_OB-fold"/>
</dbReference>
<evidence type="ECO:0000256" key="1">
    <source>
        <dbReference type="SAM" id="MobiDB-lite"/>
    </source>
</evidence>
<gene>
    <name evidence="2" type="ORF">NP493_965g01047</name>
</gene>
<organism evidence="2 3">
    <name type="scientific">Ridgeia piscesae</name>
    <name type="common">Tubeworm</name>
    <dbReference type="NCBI Taxonomy" id="27915"/>
    <lineage>
        <taxon>Eukaryota</taxon>
        <taxon>Metazoa</taxon>
        <taxon>Spiralia</taxon>
        <taxon>Lophotrochozoa</taxon>
        <taxon>Annelida</taxon>
        <taxon>Polychaeta</taxon>
        <taxon>Sedentaria</taxon>
        <taxon>Canalipalpata</taxon>
        <taxon>Sabellida</taxon>
        <taxon>Siboglinidae</taxon>
        <taxon>Ridgeia</taxon>
    </lineage>
</organism>
<dbReference type="AlphaFoldDB" id="A0AAD9NJB6"/>
<protein>
    <submittedName>
        <fullName evidence="2">Uncharacterized protein</fullName>
    </submittedName>
</protein>
<dbReference type="Gene3D" id="2.40.50.140">
    <property type="entry name" value="Nucleic acid-binding proteins"/>
    <property type="match status" value="1"/>
</dbReference>
<accession>A0AAD9NJB6</accession>